<dbReference type="OrthoDB" id="9808140at2"/>
<accession>A0A2N8HF15</accession>
<dbReference type="CDD" id="cd02440">
    <property type="entry name" value="AdoMet_MTases"/>
    <property type="match status" value="1"/>
</dbReference>
<dbReference type="Proteomes" id="UP000236000">
    <property type="component" value="Unassembled WGS sequence"/>
</dbReference>
<comment type="caution">
    <text evidence="2">The sequence shown here is derived from an EMBL/GenBank/DDBJ whole genome shotgun (WGS) entry which is preliminary data.</text>
</comment>
<dbReference type="InterPro" id="IPR029063">
    <property type="entry name" value="SAM-dependent_MTases_sf"/>
</dbReference>
<dbReference type="AlphaFoldDB" id="A0A2N8HF15"/>
<evidence type="ECO:0000313" key="2">
    <source>
        <dbReference type="EMBL" id="PNC18873.1"/>
    </source>
</evidence>
<evidence type="ECO:0000313" key="3">
    <source>
        <dbReference type="Proteomes" id="UP000236000"/>
    </source>
</evidence>
<gene>
    <name evidence="2" type="ORF">CXU22_03495</name>
</gene>
<organism evidence="2 3">
    <name type="scientific">Akkermansia muciniphila</name>
    <dbReference type="NCBI Taxonomy" id="239935"/>
    <lineage>
        <taxon>Bacteria</taxon>
        <taxon>Pseudomonadati</taxon>
        <taxon>Verrucomicrobiota</taxon>
        <taxon>Verrucomicrobiia</taxon>
        <taxon>Verrucomicrobiales</taxon>
        <taxon>Akkermansiaceae</taxon>
        <taxon>Akkermansia</taxon>
    </lineage>
</organism>
<dbReference type="PANTHER" id="PTHR43861:SF6">
    <property type="entry name" value="METHYLTRANSFERASE TYPE 11"/>
    <property type="match status" value="1"/>
</dbReference>
<dbReference type="EMBL" id="PJKA01000006">
    <property type="protein sequence ID" value="PNC18873.1"/>
    <property type="molecule type" value="Genomic_DNA"/>
</dbReference>
<proteinExistence type="predicted"/>
<dbReference type="SUPFAM" id="SSF53335">
    <property type="entry name" value="S-adenosyl-L-methionine-dependent methyltransferases"/>
    <property type="match status" value="1"/>
</dbReference>
<evidence type="ECO:0000259" key="1">
    <source>
        <dbReference type="Pfam" id="PF08242"/>
    </source>
</evidence>
<feature type="domain" description="Methyltransferase type 12" evidence="1">
    <location>
        <begin position="69"/>
        <end position="166"/>
    </location>
</feature>
<dbReference type="Pfam" id="PF08242">
    <property type="entry name" value="Methyltransf_12"/>
    <property type="match status" value="1"/>
</dbReference>
<reference evidence="2 3" key="1">
    <citation type="journal article" date="2017" name="BMC Genomics">
        <title>Genome sequencing of 39 Akkermansia muciniphila isolates reveals its population structure, genomic and functional diverisity, and global distribution in mammalian gut microbiotas.</title>
        <authorList>
            <person name="Guo X."/>
            <person name="Li S."/>
            <person name="Zhang J."/>
            <person name="Wu F."/>
            <person name="Li X."/>
            <person name="Wu D."/>
            <person name="Zhang M."/>
            <person name="Ou Z."/>
            <person name="Jie Z."/>
            <person name="Yan Q."/>
            <person name="Li P."/>
            <person name="Yi J."/>
            <person name="Peng Y."/>
        </authorList>
    </citation>
    <scope>NUCLEOTIDE SEQUENCE [LARGE SCALE GENOMIC DNA]</scope>
    <source>
        <strain evidence="2 3">GP24</strain>
    </source>
</reference>
<dbReference type="RefSeq" id="WP_102712605.1">
    <property type="nucleotide sequence ID" value="NZ_PJKA01000006.1"/>
</dbReference>
<dbReference type="InterPro" id="IPR013217">
    <property type="entry name" value="Methyltransf_12"/>
</dbReference>
<dbReference type="PANTHER" id="PTHR43861">
    <property type="entry name" value="TRANS-ACONITATE 2-METHYLTRANSFERASE-RELATED"/>
    <property type="match status" value="1"/>
</dbReference>
<name>A0A2N8HF15_9BACT</name>
<sequence>MSINKKGNFLIDLVILYVYKKFCMYSIWDNIWEKDVYSKEDDRTIRSQVKLDIFKSMGVDFGNYQSIGDFGGGAGYVVEEILKAPNVIKEVCLYDGSQTALQLAKEKLDYRKDIVCKFYHQDLNTPLPADHNKFDLILCFGILEHLEKMDQCLDSVYNCLKSGGDLLIVWSYRNSFFYIQRKILHLLGKWNYSYQKEVTKKFLDRFLDGKFKIVSQKIVPDICGKGILTSMDIISHKLIDATGRYMFIHLKKI</sequence>
<dbReference type="Gene3D" id="3.40.50.150">
    <property type="entry name" value="Vaccinia Virus protein VP39"/>
    <property type="match status" value="1"/>
</dbReference>
<protein>
    <recommendedName>
        <fullName evidence="1">Methyltransferase type 12 domain-containing protein</fullName>
    </recommendedName>
</protein>